<evidence type="ECO:0000256" key="5">
    <source>
        <dbReference type="ARBA" id="ARBA00023204"/>
    </source>
</evidence>
<sequence>MWLLITSTGKLIYLKSNILISIGRKKSDILLQHDTSISRLHASIVVRPHKDVMIGEPTSLCILKDEGSKYGTYISKNETFEKVTNDINLKDQDVIRIGLYKEIFTVTYIPIITMVSALQDNEKDKLLEIMNVIDGIITTDWNKYCTHLTVVKPKLTQKVAISLAAGIPIVSIDYWHAVKCIIEKGDPLPKTDNFIPEMSEQYISKEIISLSQNCKRKTLFTNLTFNFFSLNQYEMYRTMIKLAGGKSVLSNLNNKPNNALNCDLIFVQYSSTDSTQFTKDFMQQYDYICKKLNTHKRRVIPESEIPLAILHCSTERYCNPKYNFGNVLKRQKKADYNLSEILVLDTQEQDILIKEDFAVKQGSCGKSKNYVNETLENDDNVSVQEDAMSQENLDSTKKLTPQIEHTAFIKPFIPETIESSYDSQRNAADCSITHVKRARKLSDKQNSRQVCIPETIASNHSDSSESNNKKSQPIDSSLIPHKKLFISETIESSYDSQRNDADCSITYVKRARKLSDKQNSRQVCIPETIASNHFNSSESNNKKSQPIDSFLISRNFSKANDSNDVSIKKQPRKGEKNVLIPRQNVSQAVETKNIESHEKQKEAEVEEDWITVGSLNVESFQEIDIGKDSTTSFIRVRKNPPGKTFKKAYVKIPERRTRQFIDIIDED</sequence>
<reference evidence="10" key="2">
    <citation type="journal article" date="2023" name="Commun. Biol.">
        <title>Intrasexual cuticular hydrocarbon dimorphism in a wasp sheds light on hydrocarbon biosynthesis genes in Hymenoptera.</title>
        <authorList>
            <person name="Moris V.C."/>
            <person name="Podsiadlowski L."/>
            <person name="Martin S."/>
            <person name="Oeyen J.P."/>
            <person name="Donath A."/>
            <person name="Petersen M."/>
            <person name="Wilbrandt J."/>
            <person name="Misof B."/>
            <person name="Liedtke D."/>
            <person name="Thamm M."/>
            <person name="Scheiner R."/>
            <person name="Schmitt T."/>
            <person name="Niehuis O."/>
        </authorList>
    </citation>
    <scope>NUCLEOTIDE SEQUENCE</scope>
    <source>
        <strain evidence="10">GBR_01_08_01A</strain>
    </source>
</reference>
<dbReference type="GO" id="GO:0007095">
    <property type="term" value="P:mitotic G2 DNA damage checkpoint signaling"/>
    <property type="evidence" value="ECO:0007669"/>
    <property type="project" value="InterPro"/>
</dbReference>
<dbReference type="CDD" id="cd17741">
    <property type="entry name" value="BRCT_nibrin"/>
    <property type="match status" value="1"/>
</dbReference>
<dbReference type="PANTHER" id="PTHR12162">
    <property type="entry name" value="NIBRIN-RELATED"/>
    <property type="match status" value="1"/>
</dbReference>
<keyword evidence="3" id="KW-0158">Chromosome</keyword>
<dbReference type="GO" id="GO:0000724">
    <property type="term" value="P:double-strand break repair via homologous recombination"/>
    <property type="evidence" value="ECO:0007669"/>
    <property type="project" value="TreeGrafter"/>
</dbReference>
<dbReference type="PANTHER" id="PTHR12162:SF0">
    <property type="entry name" value="NIBRIN"/>
    <property type="match status" value="1"/>
</dbReference>
<dbReference type="InterPro" id="IPR043014">
    <property type="entry name" value="Nibrin_BRCT2_sf"/>
</dbReference>
<evidence type="ECO:0000256" key="4">
    <source>
        <dbReference type="ARBA" id="ARBA00022763"/>
    </source>
</evidence>
<evidence type="ECO:0000259" key="9">
    <source>
        <dbReference type="PROSITE" id="PS50006"/>
    </source>
</evidence>
<evidence type="ECO:0000256" key="3">
    <source>
        <dbReference type="ARBA" id="ARBA00022454"/>
    </source>
</evidence>
<dbReference type="InterPro" id="IPR000253">
    <property type="entry name" value="FHA_dom"/>
</dbReference>
<dbReference type="Gene3D" id="2.60.200.20">
    <property type="match status" value="1"/>
</dbReference>
<keyword evidence="11" id="KW-1185">Reference proteome</keyword>
<evidence type="ECO:0000256" key="2">
    <source>
        <dbReference type="ARBA" id="ARBA00004286"/>
    </source>
</evidence>
<dbReference type="SUPFAM" id="SSF52113">
    <property type="entry name" value="BRCT domain"/>
    <property type="match status" value="1"/>
</dbReference>
<organism evidence="10 11">
    <name type="scientific">Odynerus spinipes</name>
    <dbReference type="NCBI Taxonomy" id="1348599"/>
    <lineage>
        <taxon>Eukaryota</taxon>
        <taxon>Metazoa</taxon>
        <taxon>Ecdysozoa</taxon>
        <taxon>Arthropoda</taxon>
        <taxon>Hexapoda</taxon>
        <taxon>Insecta</taxon>
        <taxon>Pterygota</taxon>
        <taxon>Neoptera</taxon>
        <taxon>Endopterygota</taxon>
        <taxon>Hymenoptera</taxon>
        <taxon>Apocrita</taxon>
        <taxon>Aculeata</taxon>
        <taxon>Vespoidea</taxon>
        <taxon>Vespidae</taxon>
        <taxon>Eumeninae</taxon>
        <taxon>Odynerus</taxon>
    </lineage>
</organism>
<dbReference type="CDD" id="cd22667">
    <property type="entry name" value="FHA_NBN"/>
    <property type="match status" value="1"/>
</dbReference>
<dbReference type="Proteomes" id="UP001258017">
    <property type="component" value="Unassembled WGS sequence"/>
</dbReference>
<keyword evidence="5" id="KW-0234">DNA repair</keyword>
<proteinExistence type="inferred from homology"/>
<keyword evidence="4" id="KW-0227">DNA damage</keyword>
<accession>A0AAD9RVN6</accession>
<dbReference type="EMBL" id="JAIFRP010000011">
    <property type="protein sequence ID" value="KAK2586785.1"/>
    <property type="molecule type" value="Genomic_DNA"/>
</dbReference>
<dbReference type="Pfam" id="PF16508">
    <property type="entry name" value="NIBRIN_BRCT_II"/>
    <property type="match status" value="1"/>
</dbReference>
<evidence type="ECO:0000256" key="7">
    <source>
        <dbReference type="ARBA" id="ARBA00044757"/>
    </source>
</evidence>
<dbReference type="InterPro" id="IPR008984">
    <property type="entry name" value="SMAD_FHA_dom_sf"/>
</dbReference>
<dbReference type="FunFam" id="3.40.50.10980:FF:000001">
    <property type="entry name" value="Nibrin"/>
    <property type="match status" value="1"/>
</dbReference>
<dbReference type="Pfam" id="PF00498">
    <property type="entry name" value="FHA"/>
    <property type="match status" value="1"/>
</dbReference>
<comment type="subcellular location">
    <subcellularLocation>
        <location evidence="2">Chromosome</location>
    </subcellularLocation>
    <subcellularLocation>
        <location evidence="1">Nucleus</location>
    </subcellularLocation>
</comment>
<gene>
    <name evidence="10" type="ORF">KPH14_011811</name>
</gene>
<feature type="compositionally biased region" description="Polar residues" evidence="8">
    <location>
        <begin position="456"/>
        <end position="475"/>
    </location>
</feature>
<dbReference type="SUPFAM" id="SSF49879">
    <property type="entry name" value="SMAD/FHA domain"/>
    <property type="match status" value="1"/>
</dbReference>
<dbReference type="GO" id="GO:0005694">
    <property type="term" value="C:chromosome"/>
    <property type="evidence" value="ECO:0007669"/>
    <property type="project" value="UniProtKB-SubCell"/>
</dbReference>
<dbReference type="AlphaFoldDB" id="A0AAD9RVN6"/>
<keyword evidence="6" id="KW-0539">Nucleus</keyword>
<dbReference type="InterPro" id="IPR036420">
    <property type="entry name" value="BRCT_dom_sf"/>
</dbReference>
<dbReference type="InterPro" id="IPR032429">
    <property type="entry name" value="Nibrin_BRCT2"/>
</dbReference>
<dbReference type="GO" id="GO:0030870">
    <property type="term" value="C:Mre11 complex"/>
    <property type="evidence" value="ECO:0007669"/>
    <property type="project" value="InterPro"/>
</dbReference>
<dbReference type="InterPro" id="IPR040227">
    <property type="entry name" value="Nibrin-rel"/>
</dbReference>
<dbReference type="PROSITE" id="PS50006">
    <property type="entry name" value="FHA_DOMAIN"/>
    <property type="match status" value="1"/>
</dbReference>
<feature type="domain" description="FHA" evidence="9">
    <location>
        <begin position="20"/>
        <end position="79"/>
    </location>
</feature>
<evidence type="ECO:0000313" key="10">
    <source>
        <dbReference type="EMBL" id="KAK2586785.1"/>
    </source>
</evidence>
<protein>
    <recommendedName>
        <fullName evidence="9">FHA domain-containing protein</fullName>
    </recommendedName>
</protein>
<dbReference type="GO" id="GO:0003684">
    <property type="term" value="F:damaged DNA binding"/>
    <property type="evidence" value="ECO:0007669"/>
    <property type="project" value="TreeGrafter"/>
</dbReference>
<comment type="similarity">
    <text evidence="7">Belongs to the Nibrin family.</text>
</comment>
<feature type="region of interest" description="Disordered" evidence="8">
    <location>
        <begin position="454"/>
        <end position="476"/>
    </location>
</feature>
<comment type="caution">
    <text evidence="10">The sequence shown here is derived from an EMBL/GenBank/DDBJ whole genome shotgun (WGS) entry which is preliminary data.</text>
</comment>
<evidence type="ECO:0000313" key="11">
    <source>
        <dbReference type="Proteomes" id="UP001258017"/>
    </source>
</evidence>
<name>A0AAD9RVN6_9HYME</name>
<reference evidence="10" key="1">
    <citation type="submission" date="2021-08" db="EMBL/GenBank/DDBJ databases">
        <authorList>
            <person name="Misof B."/>
            <person name="Oliver O."/>
            <person name="Podsiadlowski L."/>
            <person name="Donath A."/>
            <person name="Peters R."/>
            <person name="Mayer C."/>
            <person name="Rust J."/>
            <person name="Gunkel S."/>
            <person name="Lesny P."/>
            <person name="Martin S."/>
            <person name="Oeyen J.P."/>
            <person name="Petersen M."/>
            <person name="Panagiotis P."/>
            <person name="Wilbrandt J."/>
            <person name="Tanja T."/>
        </authorList>
    </citation>
    <scope>NUCLEOTIDE SEQUENCE</scope>
    <source>
        <strain evidence="10">GBR_01_08_01A</strain>
        <tissue evidence="10">Thorax + abdomen</tissue>
    </source>
</reference>
<dbReference type="Gene3D" id="3.40.50.10190">
    <property type="entry name" value="BRCT domain"/>
    <property type="match status" value="1"/>
</dbReference>
<evidence type="ECO:0000256" key="6">
    <source>
        <dbReference type="ARBA" id="ARBA00023242"/>
    </source>
</evidence>
<dbReference type="Gene3D" id="3.40.50.10980">
    <property type="entry name" value="Nibrin, BRCT2 domain"/>
    <property type="match status" value="1"/>
</dbReference>
<evidence type="ECO:0000256" key="8">
    <source>
        <dbReference type="SAM" id="MobiDB-lite"/>
    </source>
</evidence>
<evidence type="ECO:0000256" key="1">
    <source>
        <dbReference type="ARBA" id="ARBA00004123"/>
    </source>
</evidence>